<evidence type="ECO:0000313" key="2">
    <source>
        <dbReference type="Proteomes" id="UP000037210"/>
    </source>
</evidence>
<protein>
    <recommendedName>
        <fullName evidence="3">AAA+ ATPase domain-containing protein</fullName>
    </recommendedName>
</protein>
<sequence length="191" mass="20878">MPTACSFRDLRGKRTLILGDVRTGKTRLTARLLEEAVGLGFSGMITVVDMAPETRAVEGRTIGGRLSELTQAHAKVRYLSPPRVETPRLAATSAEELLSLARLNVERIGPLLEAYSAAPSPILFINDISIYLQSGPVEAVLTAAEKAETFIANGYYGGYFHRDYGTGVSRREREQMDLLASSMDMVIRLTS</sequence>
<accession>A0A0M0BNG0</accession>
<evidence type="ECO:0000313" key="1">
    <source>
        <dbReference type="EMBL" id="KON29866.1"/>
    </source>
</evidence>
<name>A0A0M0BNG0_9ARCH</name>
<dbReference type="Proteomes" id="UP000037210">
    <property type="component" value="Unassembled WGS sequence"/>
</dbReference>
<dbReference type="AlphaFoldDB" id="A0A0M0BNG0"/>
<gene>
    <name evidence="1" type="ORF">AC482_05370</name>
</gene>
<evidence type="ECO:0008006" key="3">
    <source>
        <dbReference type="Google" id="ProtNLM"/>
    </source>
</evidence>
<organism evidence="1 2">
    <name type="scientific">miscellaneous Crenarchaeota group-15 archaeon DG-45</name>
    <dbReference type="NCBI Taxonomy" id="1685127"/>
    <lineage>
        <taxon>Archaea</taxon>
        <taxon>Candidatus Bathyarchaeota</taxon>
        <taxon>MCG-15</taxon>
    </lineage>
</organism>
<reference evidence="1 2" key="1">
    <citation type="submission" date="2015-06" db="EMBL/GenBank/DDBJ databases">
        <title>New insights into the roles of widespread benthic archaea in carbon and nitrogen cycling.</title>
        <authorList>
            <person name="Lazar C.S."/>
            <person name="Baker B.J."/>
            <person name="Seitz K.W."/>
            <person name="Hyde A.S."/>
            <person name="Dick G.J."/>
            <person name="Hinrichs K.-U."/>
            <person name="Teske A.P."/>
        </authorList>
    </citation>
    <scope>NUCLEOTIDE SEQUENCE [LARGE SCALE GENOMIC DNA]</scope>
    <source>
        <strain evidence="1">DG-45</strain>
    </source>
</reference>
<comment type="caution">
    <text evidence="1">The sequence shown here is derived from an EMBL/GenBank/DDBJ whole genome shotgun (WGS) entry which is preliminary data.</text>
</comment>
<dbReference type="EMBL" id="LFWZ01000049">
    <property type="protein sequence ID" value="KON29866.1"/>
    <property type="molecule type" value="Genomic_DNA"/>
</dbReference>
<proteinExistence type="predicted"/>